<dbReference type="PANTHER" id="PTHR11091:SF0">
    <property type="entry name" value="MALATE DEHYDROGENASE"/>
    <property type="match status" value="1"/>
</dbReference>
<evidence type="ECO:0000313" key="3">
    <source>
        <dbReference type="EMBL" id="MPN20303.1"/>
    </source>
</evidence>
<comment type="caution">
    <text evidence="3">The sequence shown here is derived from an EMBL/GenBank/DDBJ whole genome shotgun (WGS) entry which is preliminary data.</text>
</comment>
<dbReference type="GO" id="GO:0016491">
    <property type="term" value="F:oxidoreductase activity"/>
    <property type="evidence" value="ECO:0007669"/>
    <property type="project" value="UniProtKB-KW"/>
</dbReference>
<proteinExistence type="inferred from homology"/>
<gene>
    <name evidence="3" type="primary">yjmC_21</name>
    <name evidence="3" type="ORF">SDC9_167681</name>
</gene>
<evidence type="ECO:0000256" key="1">
    <source>
        <dbReference type="ARBA" id="ARBA00006056"/>
    </source>
</evidence>
<dbReference type="EMBL" id="VSSQ01068015">
    <property type="protein sequence ID" value="MPN20303.1"/>
    <property type="molecule type" value="Genomic_DNA"/>
</dbReference>
<comment type="similarity">
    <text evidence="1">Belongs to the LDH2/MDH2 oxidoreductase family.</text>
</comment>
<dbReference type="InterPro" id="IPR043144">
    <property type="entry name" value="Mal/L-sulf/L-lact_DH-like_ah"/>
</dbReference>
<dbReference type="Gene3D" id="3.30.1370.60">
    <property type="entry name" value="Hypothetical oxidoreductase yiak, domain 2"/>
    <property type="match status" value="1"/>
</dbReference>
<dbReference type="Gene3D" id="1.10.1530.10">
    <property type="match status" value="1"/>
</dbReference>
<sequence length="196" mass="21427">MAIGNNPFSVVVPACKHKSICADMATSMVALGKVLDYRLKNQPLPDGWAIDENGTPTNDSNAAKHLLPFAAHKGYGIAVILEVFCSILSGGDFGKSINSMYGNIDKPNNLSHCFMALRIDAFRDLEQFKADVDAFIDYLHAIPAAAGHTILMPGEIEHNNKVRNQKEGIDLPENLITELAQIAESLGVDDLQQYFR</sequence>
<dbReference type="SUPFAM" id="SSF89733">
    <property type="entry name" value="L-sulfolactate dehydrogenase-like"/>
    <property type="match status" value="1"/>
</dbReference>
<evidence type="ECO:0000256" key="2">
    <source>
        <dbReference type="ARBA" id="ARBA00023002"/>
    </source>
</evidence>
<name>A0A645G8Q0_9ZZZZ</name>
<reference evidence="3" key="1">
    <citation type="submission" date="2019-08" db="EMBL/GenBank/DDBJ databases">
        <authorList>
            <person name="Kucharzyk K."/>
            <person name="Murdoch R.W."/>
            <person name="Higgins S."/>
            <person name="Loffler F."/>
        </authorList>
    </citation>
    <scope>NUCLEOTIDE SEQUENCE</scope>
</reference>
<dbReference type="PANTHER" id="PTHR11091">
    <property type="entry name" value="OXIDOREDUCTASE-RELATED"/>
    <property type="match status" value="1"/>
</dbReference>
<dbReference type="AlphaFoldDB" id="A0A645G8Q0"/>
<keyword evidence="2 3" id="KW-0560">Oxidoreductase</keyword>
<dbReference type="EC" id="1.1.1.-" evidence="3"/>
<dbReference type="InterPro" id="IPR036111">
    <property type="entry name" value="Mal/L-sulfo/L-lacto_DH-like_sf"/>
</dbReference>
<organism evidence="3">
    <name type="scientific">bioreactor metagenome</name>
    <dbReference type="NCBI Taxonomy" id="1076179"/>
    <lineage>
        <taxon>unclassified sequences</taxon>
        <taxon>metagenomes</taxon>
        <taxon>ecological metagenomes</taxon>
    </lineage>
</organism>
<accession>A0A645G8Q0</accession>
<dbReference type="Pfam" id="PF02615">
    <property type="entry name" value="Ldh_2"/>
    <property type="match status" value="1"/>
</dbReference>
<protein>
    <submittedName>
        <fullName evidence="3">Putative oxidoreductase YjmC</fullName>
        <ecNumber evidence="3">1.1.1.-</ecNumber>
    </submittedName>
</protein>
<dbReference type="InterPro" id="IPR043143">
    <property type="entry name" value="Mal/L-sulf/L-lact_DH-like_NADP"/>
</dbReference>
<dbReference type="InterPro" id="IPR003767">
    <property type="entry name" value="Malate/L-lactate_DH-like"/>
</dbReference>